<feature type="compositionally biased region" description="Pro residues" evidence="5">
    <location>
        <begin position="124"/>
        <end position="135"/>
    </location>
</feature>
<keyword evidence="4" id="KW-0539">Nucleus</keyword>
<dbReference type="KEGG" id="hir:HETIRDRAFT_475444"/>
<dbReference type="AlphaFoldDB" id="W4K7W5"/>
<dbReference type="PANTHER" id="PTHR21539:SF0">
    <property type="entry name" value="SAGA-ASSOCIATED FACTOR 29"/>
    <property type="match status" value="1"/>
</dbReference>
<accession>W4K7W5</accession>
<sequence length="327" mass="36045">MERRRGHSKRPATNEELECWSHAAKSLSVLSNLCMASSAQDAVGRVNRLILAWPNDETLPAEGMDSVKTVYKKLSSGLSEIKTNSEREIKAMDDAVEQIGVLIALRKASESTPPEKRYKRPRIHSPPPTSTPPTPAIASSTRGASIPVQTRGSVGPQSTIPFSREPKARREALNAQLPLQVGRVVAFHPPAKNDVANGDSDDTTWILARVTRCINQDKNRYEVQDIEPQDDGQPGQCYNTTLRAIIPLPDLEASPSNAAHLNAYREFPVGSTVMALYPDTSCFYRAEVIGARFQAKGEIPAYKLKFEDDDDLEQTVHAQYVVEWPGA</sequence>
<proteinExistence type="predicted"/>
<evidence type="ECO:0000313" key="8">
    <source>
        <dbReference type="EMBL" id="ETW81959.1"/>
    </source>
</evidence>
<dbReference type="Gene3D" id="2.30.30.140">
    <property type="match status" value="2"/>
</dbReference>
<dbReference type="KEGG" id="hir:HETIRDRAFT_384414"/>
<dbReference type="InterPro" id="IPR047288">
    <property type="entry name" value="Tudor_SGF29_rpt1"/>
</dbReference>
<dbReference type="eggNOG" id="KOG3038">
    <property type="taxonomic scope" value="Eukaryota"/>
</dbReference>
<dbReference type="EMBL" id="KI925458">
    <property type="protein sequence ID" value="ETW81917.1"/>
    <property type="molecule type" value="Genomic_DNA"/>
</dbReference>
<keyword evidence="9" id="KW-1185">Reference proteome</keyword>
<evidence type="ECO:0000256" key="5">
    <source>
        <dbReference type="SAM" id="MobiDB-lite"/>
    </source>
</evidence>
<keyword evidence="3" id="KW-0804">Transcription</keyword>
<reference evidence="7 9" key="1">
    <citation type="journal article" date="2012" name="New Phytol.">
        <title>Insight into trade-off between wood decay and parasitism from the genome of a fungal forest pathogen.</title>
        <authorList>
            <person name="Olson A."/>
            <person name="Aerts A."/>
            <person name="Asiegbu F."/>
            <person name="Belbahri L."/>
            <person name="Bouzid O."/>
            <person name="Broberg A."/>
            <person name="Canback B."/>
            <person name="Coutinho P.M."/>
            <person name="Cullen D."/>
            <person name="Dalman K."/>
            <person name="Deflorio G."/>
            <person name="van Diepen L.T."/>
            <person name="Dunand C."/>
            <person name="Duplessis S."/>
            <person name="Durling M."/>
            <person name="Gonthier P."/>
            <person name="Grimwood J."/>
            <person name="Fossdal C.G."/>
            <person name="Hansson D."/>
            <person name="Henrissat B."/>
            <person name="Hietala A."/>
            <person name="Himmelstrand K."/>
            <person name="Hoffmeister D."/>
            <person name="Hogberg N."/>
            <person name="James T.Y."/>
            <person name="Karlsson M."/>
            <person name="Kohler A."/>
            <person name="Kues U."/>
            <person name="Lee Y.H."/>
            <person name="Lin Y.C."/>
            <person name="Lind M."/>
            <person name="Lindquist E."/>
            <person name="Lombard V."/>
            <person name="Lucas S."/>
            <person name="Lunden K."/>
            <person name="Morin E."/>
            <person name="Murat C."/>
            <person name="Park J."/>
            <person name="Raffaello T."/>
            <person name="Rouze P."/>
            <person name="Salamov A."/>
            <person name="Schmutz J."/>
            <person name="Solheim H."/>
            <person name="Stahlberg J."/>
            <person name="Velez H."/>
            <person name="de Vries R.P."/>
            <person name="Wiebenga A."/>
            <person name="Woodward S."/>
            <person name="Yakovlev I."/>
            <person name="Garbelotto M."/>
            <person name="Martin F."/>
            <person name="Grigoriev I.V."/>
            <person name="Stenlid J."/>
        </authorList>
    </citation>
    <scope>NUCLEOTIDE SEQUENCE [LARGE SCALE GENOMIC DNA]</scope>
    <source>
        <strain evidence="7 9">TC 32-1</strain>
    </source>
</reference>
<dbReference type="FunCoup" id="W4K7W5">
    <property type="interactions" value="20"/>
</dbReference>
<dbReference type="PROSITE" id="PS51518">
    <property type="entry name" value="SGF29_C"/>
    <property type="match status" value="1"/>
</dbReference>
<keyword evidence="2" id="KW-0805">Transcription regulation</keyword>
<evidence type="ECO:0000256" key="2">
    <source>
        <dbReference type="ARBA" id="ARBA00023015"/>
    </source>
</evidence>
<organism evidence="7 9">
    <name type="scientific">Heterobasidion irregulare (strain TC 32-1)</name>
    <dbReference type="NCBI Taxonomy" id="747525"/>
    <lineage>
        <taxon>Eukaryota</taxon>
        <taxon>Fungi</taxon>
        <taxon>Dikarya</taxon>
        <taxon>Basidiomycota</taxon>
        <taxon>Agaricomycotina</taxon>
        <taxon>Agaricomycetes</taxon>
        <taxon>Russulales</taxon>
        <taxon>Bondarzewiaceae</taxon>
        <taxon>Heterobasidion</taxon>
        <taxon>Heterobasidion annosum species complex</taxon>
    </lineage>
</organism>
<evidence type="ECO:0000256" key="1">
    <source>
        <dbReference type="ARBA" id="ARBA00004123"/>
    </source>
</evidence>
<dbReference type="CDD" id="cd20394">
    <property type="entry name" value="Tudor_SGF29_rpt2"/>
    <property type="match status" value="1"/>
</dbReference>
<dbReference type="STRING" id="747525.W4K7W5"/>
<dbReference type="GO" id="GO:0000124">
    <property type="term" value="C:SAGA complex"/>
    <property type="evidence" value="ECO:0007669"/>
    <property type="project" value="InterPro"/>
</dbReference>
<dbReference type="InterPro" id="IPR037802">
    <property type="entry name" value="SGF29"/>
</dbReference>
<dbReference type="OrthoDB" id="10265994at2759"/>
<dbReference type="InterPro" id="IPR047287">
    <property type="entry name" value="Tudor_SGF29_rpt2"/>
</dbReference>
<feature type="region of interest" description="Disordered" evidence="5">
    <location>
        <begin position="110"/>
        <end position="162"/>
    </location>
</feature>
<dbReference type="Pfam" id="PF07039">
    <property type="entry name" value="SGF29_Tudor"/>
    <property type="match status" value="1"/>
</dbReference>
<protein>
    <recommendedName>
        <fullName evidence="6">SGF29 C-terminal domain-containing protein</fullName>
    </recommendedName>
</protein>
<dbReference type="PANTHER" id="PTHR21539">
    <property type="entry name" value="SAGA-ASSOCIATED FACTOR 29"/>
    <property type="match status" value="1"/>
</dbReference>
<evidence type="ECO:0000256" key="3">
    <source>
        <dbReference type="ARBA" id="ARBA00023163"/>
    </source>
</evidence>
<dbReference type="RefSeq" id="XP_009546508.1">
    <property type="nucleotide sequence ID" value="XM_009548213.1"/>
</dbReference>
<dbReference type="GO" id="GO:0005634">
    <property type="term" value="C:nucleus"/>
    <property type="evidence" value="ECO:0007669"/>
    <property type="project" value="UniProtKB-SubCell"/>
</dbReference>
<gene>
    <name evidence="8" type="ORF">HETIRDRAFT_384414</name>
    <name evidence="7" type="ORF">HETIRDRAFT_475444</name>
</gene>
<dbReference type="CDD" id="cd20393">
    <property type="entry name" value="Tudor_SGF29_rpt1"/>
    <property type="match status" value="1"/>
</dbReference>
<name>W4K7W5_HETIT</name>
<dbReference type="GeneID" id="20672201"/>
<evidence type="ECO:0000259" key="6">
    <source>
        <dbReference type="PROSITE" id="PS51518"/>
    </source>
</evidence>
<evidence type="ECO:0000313" key="7">
    <source>
        <dbReference type="EMBL" id="ETW81917.1"/>
    </source>
</evidence>
<evidence type="ECO:0000313" key="9">
    <source>
        <dbReference type="Proteomes" id="UP000030671"/>
    </source>
</evidence>
<dbReference type="InterPro" id="IPR010750">
    <property type="entry name" value="SGF29_tudor-like_dom"/>
</dbReference>
<evidence type="ECO:0000256" key="4">
    <source>
        <dbReference type="ARBA" id="ARBA00023242"/>
    </source>
</evidence>
<dbReference type="Proteomes" id="UP000030671">
    <property type="component" value="Unassembled WGS sequence"/>
</dbReference>
<comment type="subcellular location">
    <subcellularLocation>
        <location evidence="1">Nucleus</location>
    </subcellularLocation>
</comment>
<dbReference type="HOGENOM" id="CLU_054783_0_0_1"/>
<feature type="domain" description="SGF29 C-terminal" evidence="6">
    <location>
        <begin position="175"/>
        <end position="327"/>
    </location>
</feature>
<dbReference type="RefSeq" id="XP_009546549.1">
    <property type="nucleotide sequence ID" value="XM_009548254.1"/>
</dbReference>
<feature type="compositionally biased region" description="Polar residues" evidence="5">
    <location>
        <begin position="147"/>
        <end position="161"/>
    </location>
</feature>
<dbReference type="GeneID" id="20677627"/>
<dbReference type="EMBL" id="KI925458">
    <property type="protein sequence ID" value="ETW81959.1"/>
    <property type="molecule type" value="Genomic_DNA"/>
</dbReference>